<evidence type="ECO:0000256" key="2">
    <source>
        <dbReference type="ARBA" id="ARBA00004117"/>
    </source>
</evidence>
<feature type="non-terminal residue" evidence="4">
    <location>
        <position position="1"/>
    </location>
</feature>
<dbReference type="PANTHER" id="PTHR30381:SF0">
    <property type="entry name" value="FLAGELLAR P-RING PROTEIN"/>
    <property type="match status" value="1"/>
</dbReference>
<dbReference type="GO" id="GO:0071973">
    <property type="term" value="P:bacterial-type flagellum-dependent cell motility"/>
    <property type="evidence" value="ECO:0007669"/>
    <property type="project" value="InterPro"/>
</dbReference>
<dbReference type="GO" id="GO:0009428">
    <property type="term" value="C:bacterial-type flagellum basal body, distal rod, P ring"/>
    <property type="evidence" value="ECO:0007669"/>
    <property type="project" value="InterPro"/>
</dbReference>
<dbReference type="AlphaFoldDB" id="A0A382AKN5"/>
<dbReference type="PRINTS" id="PR01010">
    <property type="entry name" value="FLGPRINGFLGI"/>
</dbReference>
<evidence type="ECO:0008006" key="5">
    <source>
        <dbReference type="Google" id="ProtNLM"/>
    </source>
</evidence>
<comment type="function">
    <text evidence="1">Assembles around the rod to form the L-ring and probably protects the motor/basal body from shearing forces during rotation.</text>
</comment>
<dbReference type="GO" id="GO:0005198">
    <property type="term" value="F:structural molecule activity"/>
    <property type="evidence" value="ECO:0007669"/>
    <property type="project" value="InterPro"/>
</dbReference>
<accession>A0A382AKN5</accession>
<reference evidence="4" key="1">
    <citation type="submission" date="2018-05" db="EMBL/GenBank/DDBJ databases">
        <authorList>
            <person name="Lanie J.A."/>
            <person name="Ng W.-L."/>
            <person name="Kazmierczak K.M."/>
            <person name="Andrzejewski T.M."/>
            <person name="Davidsen T.M."/>
            <person name="Wayne K.J."/>
            <person name="Tettelin H."/>
            <person name="Glass J.I."/>
            <person name="Rusch D."/>
            <person name="Podicherti R."/>
            <person name="Tsui H.-C.T."/>
            <person name="Winkler M.E."/>
        </authorList>
    </citation>
    <scope>NUCLEOTIDE SEQUENCE</scope>
</reference>
<name>A0A382AKN5_9ZZZZ</name>
<dbReference type="InterPro" id="IPR001782">
    <property type="entry name" value="Flag_FlgI"/>
</dbReference>
<evidence type="ECO:0000256" key="3">
    <source>
        <dbReference type="ARBA" id="ARBA00022729"/>
    </source>
</evidence>
<dbReference type="EMBL" id="UINC01025676">
    <property type="protein sequence ID" value="SVB01692.1"/>
    <property type="molecule type" value="Genomic_DNA"/>
</dbReference>
<gene>
    <name evidence="4" type="ORF">METZ01_LOCUS154546</name>
</gene>
<feature type="non-terminal residue" evidence="4">
    <location>
        <position position="336"/>
    </location>
</feature>
<evidence type="ECO:0000313" key="4">
    <source>
        <dbReference type="EMBL" id="SVB01692.1"/>
    </source>
</evidence>
<dbReference type="PANTHER" id="PTHR30381">
    <property type="entry name" value="FLAGELLAR P-RING PERIPLASMIC PROTEIN FLGI"/>
    <property type="match status" value="1"/>
</dbReference>
<proteinExistence type="predicted"/>
<dbReference type="GO" id="GO:0030288">
    <property type="term" value="C:outer membrane-bounded periplasmic space"/>
    <property type="evidence" value="ECO:0007669"/>
    <property type="project" value="InterPro"/>
</dbReference>
<comment type="subcellular location">
    <subcellularLocation>
        <location evidence="2">Bacterial flagellum basal body</location>
    </subcellularLocation>
</comment>
<protein>
    <recommendedName>
        <fullName evidence="5">Flagellar P-ring protein</fullName>
    </recommendedName>
</protein>
<dbReference type="Pfam" id="PF02119">
    <property type="entry name" value="FlgI"/>
    <property type="match status" value="1"/>
</dbReference>
<sequence length="336" mass="35949">DKKMKKIISLLICISILAISSSQETRGQTQKLQVRIKDIVSLDGIYEAKLLGMGIVTGLNNTGDKQNNEVTQRFLENMMREMGISIALSRFEAKNMAVVTVTATLPPFAKVGSQIDVQVESFQNATSLQGGTLLPTPLLHALDPAKEVYLMASGVISIGGYGAGESGSQVQKNHLTAGNIPNGGVVHKAMSMDVFQGEQITLVPYHADYTTVTQIVDGINENESENEKVAVAIDSGSIQVSIPTRYKDADPARYTNNVVRFVAEIGALKVEVDRPATVIVDERTGTVVIGSNVTISNTAVTHGGLTVTVGSEQEVSQPTPMSQGETFLLEETEVTV</sequence>
<organism evidence="4">
    <name type="scientific">marine metagenome</name>
    <dbReference type="NCBI Taxonomy" id="408172"/>
    <lineage>
        <taxon>unclassified sequences</taxon>
        <taxon>metagenomes</taxon>
        <taxon>ecological metagenomes</taxon>
    </lineage>
</organism>
<keyword evidence="3" id="KW-0732">Signal</keyword>
<evidence type="ECO:0000256" key="1">
    <source>
        <dbReference type="ARBA" id="ARBA00002591"/>
    </source>
</evidence>